<accession>A0A7Z0SNA3</accession>
<keyword evidence="2" id="KW-1185">Reference proteome</keyword>
<comment type="caution">
    <text evidence="1">The sequence shown here is derived from an EMBL/GenBank/DDBJ whole genome shotgun (WGS) entry which is preliminary data.</text>
</comment>
<dbReference type="EMBL" id="JACCGK010000007">
    <property type="protein sequence ID" value="NYT72756.1"/>
    <property type="molecule type" value="Genomic_DNA"/>
</dbReference>
<reference evidence="1 2" key="1">
    <citation type="submission" date="2020-07" db="EMBL/GenBank/DDBJ databases">
        <title>Halomonas sp. QX-2 draft genome sequence.</title>
        <authorList>
            <person name="Qiu X."/>
        </authorList>
    </citation>
    <scope>NUCLEOTIDE SEQUENCE [LARGE SCALE GENOMIC DNA]</scope>
    <source>
        <strain evidence="1 2">QX-2</strain>
    </source>
</reference>
<protein>
    <submittedName>
        <fullName evidence="1">PLP-dependent transferase</fullName>
    </submittedName>
</protein>
<dbReference type="RefSeq" id="WP_180091651.1">
    <property type="nucleotide sequence ID" value="NZ_CAXAZJ010000023.1"/>
</dbReference>
<dbReference type="GO" id="GO:0016740">
    <property type="term" value="F:transferase activity"/>
    <property type="evidence" value="ECO:0007669"/>
    <property type="project" value="UniProtKB-KW"/>
</dbReference>
<name>A0A7Z0SNA3_9GAMM</name>
<proteinExistence type="predicted"/>
<keyword evidence="1" id="KW-0808">Transferase</keyword>
<dbReference type="Gene3D" id="3.40.640.10">
    <property type="entry name" value="Type I PLP-dependent aspartate aminotransferase-like (Major domain)"/>
    <property type="match status" value="1"/>
</dbReference>
<dbReference type="AlphaFoldDB" id="A0A7Z0SNA3"/>
<organism evidence="1 2">
    <name type="scientific">Vreelandella sedimenti</name>
    <dbReference type="NCBI Taxonomy" id="2729618"/>
    <lineage>
        <taxon>Bacteria</taxon>
        <taxon>Pseudomonadati</taxon>
        <taxon>Pseudomonadota</taxon>
        <taxon>Gammaproteobacteria</taxon>
        <taxon>Oceanospirillales</taxon>
        <taxon>Halomonadaceae</taxon>
        <taxon>Vreelandella</taxon>
    </lineage>
</organism>
<dbReference type="InterPro" id="IPR015421">
    <property type="entry name" value="PyrdxlP-dep_Trfase_major"/>
</dbReference>
<sequence length="70" mass="7711">MSHLRSPDLGAATLAIHSQQQKDAFGSSHIPIYETTTFTYPGTAALLEVTEGHRRAPLYSRYGHPPLYAL</sequence>
<gene>
    <name evidence="1" type="ORF">HZU72_09985</name>
</gene>
<evidence type="ECO:0000313" key="1">
    <source>
        <dbReference type="EMBL" id="NYT72756.1"/>
    </source>
</evidence>
<evidence type="ECO:0000313" key="2">
    <source>
        <dbReference type="Proteomes" id="UP000520876"/>
    </source>
</evidence>
<dbReference type="Proteomes" id="UP000520876">
    <property type="component" value="Unassembled WGS sequence"/>
</dbReference>